<dbReference type="GO" id="GO:0016020">
    <property type="term" value="C:membrane"/>
    <property type="evidence" value="ECO:0007669"/>
    <property type="project" value="UniProtKB-SubCell"/>
</dbReference>
<dbReference type="WBParaSite" id="ASIM_0000494701-mRNA-1">
    <property type="protein sequence ID" value="ASIM_0000494701-mRNA-1"/>
    <property type="gene ID" value="ASIM_0000494701"/>
</dbReference>
<protein>
    <submittedName>
        <fullName evidence="7">MFS domain-containing protein</fullName>
    </submittedName>
</protein>
<organism evidence="7">
    <name type="scientific">Anisakis simplex</name>
    <name type="common">Herring worm</name>
    <dbReference type="NCBI Taxonomy" id="6269"/>
    <lineage>
        <taxon>Eukaryota</taxon>
        <taxon>Metazoa</taxon>
        <taxon>Ecdysozoa</taxon>
        <taxon>Nematoda</taxon>
        <taxon>Chromadorea</taxon>
        <taxon>Rhabditida</taxon>
        <taxon>Spirurina</taxon>
        <taxon>Ascaridomorpha</taxon>
        <taxon>Ascaridoidea</taxon>
        <taxon>Anisakidae</taxon>
        <taxon>Anisakis</taxon>
        <taxon>Anisakis simplex complex</taxon>
    </lineage>
</organism>
<evidence type="ECO:0000256" key="4">
    <source>
        <dbReference type="ARBA" id="ARBA00023136"/>
    </source>
</evidence>
<accession>A0A0M3JBH1</accession>
<evidence type="ECO:0000256" key="3">
    <source>
        <dbReference type="ARBA" id="ARBA00022989"/>
    </source>
</evidence>
<dbReference type="Gene3D" id="1.20.1250.20">
    <property type="entry name" value="MFS general substrate transporter like domains"/>
    <property type="match status" value="1"/>
</dbReference>
<evidence type="ECO:0000256" key="1">
    <source>
        <dbReference type="ARBA" id="ARBA00004141"/>
    </source>
</evidence>
<feature type="transmembrane region" description="Helical" evidence="5">
    <location>
        <begin position="41"/>
        <end position="65"/>
    </location>
</feature>
<dbReference type="Pfam" id="PF00083">
    <property type="entry name" value="Sugar_tr"/>
    <property type="match status" value="1"/>
</dbReference>
<feature type="transmembrane region" description="Helical" evidence="5">
    <location>
        <begin position="12"/>
        <end position="29"/>
    </location>
</feature>
<keyword evidence="3 5" id="KW-1133">Transmembrane helix</keyword>
<reference evidence="7" key="1">
    <citation type="submission" date="2017-02" db="UniProtKB">
        <authorList>
            <consortium name="WormBaseParasite"/>
        </authorList>
    </citation>
    <scope>IDENTIFICATION</scope>
</reference>
<keyword evidence="4 5" id="KW-0472">Membrane</keyword>
<evidence type="ECO:0000256" key="2">
    <source>
        <dbReference type="ARBA" id="ARBA00022692"/>
    </source>
</evidence>
<sequence>LCSEGKAVKTSISIQMLGILFGTIFFGQMSDSYGRRTVNLINFLLFTCHAVLLISSTTAIIFGAVSSFAGSLWTMTAWRVLTGFLAGGEVV</sequence>
<dbReference type="InterPro" id="IPR020846">
    <property type="entry name" value="MFS_dom"/>
</dbReference>
<evidence type="ECO:0000256" key="5">
    <source>
        <dbReference type="SAM" id="Phobius"/>
    </source>
</evidence>
<proteinExistence type="predicted"/>
<dbReference type="SUPFAM" id="SSF103473">
    <property type="entry name" value="MFS general substrate transporter"/>
    <property type="match status" value="1"/>
</dbReference>
<dbReference type="InterPro" id="IPR036259">
    <property type="entry name" value="MFS_trans_sf"/>
</dbReference>
<keyword evidence="2 5" id="KW-0812">Transmembrane</keyword>
<dbReference type="InterPro" id="IPR005828">
    <property type="entry name" value="MFS_sugar_transport-like"/>
</dbReference>
<dbReference type="PROSITE" id="PS50850">
    <property type="entry name" value="MFS"/>
    <property type="match status" value="1"/>
</dbReference>
<name>A0A0M3JBH1_ANISI</name>
<feature type="domain" description="Major facilitator superfamily (MFS) profile" evidence="6">
    <location>
        <begin position="1"/>
        <end position="91"/>
    </location>
</feature>
<dbReference type="GO" id="GO:0022857">
    <property type="term" value="F:transmembrane transporter activity"/>
    <property type="evidence" value="ECO:0007669"/>
    <property type="project" value="InterPro"/>
</dbReference>
<comment type="subcellular location">
    <subcellularLocation>
        <location evidence="1">Membrane</location>
        <topology evidence="1">Multi-pass membrane protein</topology>
    </subcellularLocation>
</comment>
<dbReference type="AlphaFoldDB" id="A0A0M3JBH1"/>
<evidence type="ECO:0000259" key="6">
    <source>
        <dbReference type="PROSITE" id="PS50850"/>
    </source>
</evidence>
<evidence type="ECO:0000313" key="7">
    <source>
        <dbReference type="WBParaSite" id="ASIM_0000494701-mRNA-1"/>
    </source>
</evidence>